<evidence type="ECO:0000256" key="1">
    <source>
        <dbReference type="ARBA" id="ARBA00022723"/>
    </source>
</evidence>
<keyword evidence="2 4" id="KW-0863">Zinc-finger</keyword>
<organism evidence="7 8">
    <name type="scientific">Marchantia polymorpha</name>
    <name type="common">Common liverwort</name>
    <name type="synonym">Marchantia aquatica</name>
    <dbReference type="NCBI Taxonomy" id="3197"/>
    <lineage>
        <taxon>Eukaryota</taxon>
        <taxon>Viridiplantae</taxon>
        <taxon>Streptophyta</taxon>
        <taxon>Embryophyta</taxon>
        <taxon>Marchantiophyta</taxon>
        <taxon>Marchantiopsida</taxon>
        <taxon>Marchantiidae</taxon>
        <taxon>Marchantiales</taxon>
        <taxon>Marchantiaceae</taxon>
        <taxon>Marchantia</taxon>
    </lineage>
</organism>
<keyword evidence="8" id="KW-1185">Reference proteome</keyword>
<evidence type="ECO:0000256" key="3">
    <source>
        <dbReference type="ARBA" id="ARBA00022833"/>
    </source>
</evidence>
<dbReference type="GO" id="GO:0008270">
    <property type="term" value="F:zinc ion binding"/>
    <property type="evidence" value="ECO:0007669"/>
    <property type="project" value="UniProtKB-KW"/>
</dbReference>
<feature type="domain" description="RING-type" evidence="6">
    <location>
        <begin position="128"/>
        <end position="165"/>
    </location>
</feature>
<evidence type="ECO:0000256" key="2">
    <source>
        <dbReference type="ARBA" id="ARBA00022771"/>
    </source>
</evidence>
<evidence type="ECO:0000256" key="5">
    <source>
        <dbReference type="SAM" id="MobiDB-lite"/>
    </source>
</evidence>
<dbReference type="AlphaFoldDB" id="A0A2R6WZJ1"/>
<keyword evidence="3" id="KW-0862">Zinc</keyword>
<evidence type="ECO:0000313" key="7">
    <source>
        <dbReference type="EMBL" id="PTQ39246.1"/>
    </source>
</evidence>
<name>A0A2R6WZJ1_MARPO</name>
<dbReference type="Pfam" id="PF13445">
    <property type="entry name" value="zf-RING_UBOX"/>
    <property type="match status" value="1"/>
</dbReference>
<dbReference type="OrthoDB" id="1927686at2759"/>
<dbReference type="PROSITE" id="PS50089">
    <property type="entry name" value="ZF_RING_2"/>
    <property type="match status" value="1"/>
</dbReference>
<feature type="region of interest" description="Disordered" evidence="5">
    <location>
        <begin position="31"/>
        <end position="51"/>
    </location>
</feature>
<dbReference type="Gramene" id="Mp7g00570.2">
    <property type="protein sequence ID" value="Mp7g00570.2.cds1"/>
    <property type="gene ID" value="Mp7g00570"/>
</dbReference>
<evidence type="ECO:0000259" key="6">
    <source>
        <dbReference type="PROSITE" id="PS50089"/>
    </source>
</evidence>
<accession>A0A2R6WZJ1</accession>
<reference evidence="8" key="1">
    <citation type="journal article" date="2017" name="Cell">
        <title>Insights into land plant evolution garnered from the Marchantia polymorpha genome.</title>
        <authorList>
            <person name="Bowman J.L."/>
            <person name="Kohchi T."/>
            <person name="Yamato K.T."/>
            <person name="Jenkins J."/>
            <person name="Shu S."/>
            <person name="Ishizaki K."/>
            <person name="Yamaoka S."/>
            <person name="Nishihama R."/>
            <person name="Nakamura Y."/>
            <person name="Berger F."/>
            <person name="Adam C."/>
            <person name="Aki S.S."/>
            <person name="Althoff F."/>
            <person name="Araki T."/>
            <person name="Arteaga-Vazquez M.A."/>
            <person name="Balasubrmanian S."/>
            <person name="Barry K."/>
            <person name="Bauer D."/>
            <person name="Boehm C.R."/>
            <person name="Briginshaw L."/>
            <person name="Caballero-Perez J."/>
            <person name="Catarino B."/>
            <person name="Chen F."/>
            <person name="Chiyoda S."/>
            <person name="Chovatia M."/>
            <person name="Davies K.M."/>
            <person name="Delmans M."/>
            <person name="Demura T."/>
            <person name="Dierschke T."/>
            <person name="Dolan L."/>
            <person name="Dorantes-Acosta A.E."/>
            <person name="Eklund D.M."/>
            <person name="Florent S.N."/>
            <person name="Flores-Sandoval E."/>
            <person name="Fujiyama A."/>
            <person name="Fukuzawa H."/>
            <person name="Galik B."/>
            <person name="Grimanelli D."/>
            <person name="Grimwood J."/>
            <person name="Grossniklaus U."/>
            <person name="Hamada T."/>
            <person name="Haseloff J."/>
            <person name="Hetherington A.J."/>
            <person name="Higo A."/>
            <person name="Hirakawa Y."/>
            <person name="Hundley H.N."/>
            <person name="Ikeda Y."/>
            <person name="Inoue K."/>
            <person name="Inoue S.I."/>
            <person name="Ishida S."/>
            <person name="Jia Q."/>
            <person name="Kakita M."/>
            <person name="Kanazawa T."/>
            <person name="Kawai Y."/>
            <person name="Kawashima T."/>
            <person name="Kennedy M."/>
            <person name="Kinose K."/>
            <person name="Kinoshita T."/>
            <person name="Kohara Y."/>
            <person name="Koide E."/>
            <person name="Komatsu K."/>
            <person name="Kopischke S."/>
            <person name="Kubo M."/>
            <person name="Kyozuka J."/>
            <person name="Lagercrantz U."/>
            <person name="Lin S.S."/>
            <person name="Lindquist E."/>
            <person name="Lipzen A.M."/>
            <person name="Lu C.W."/>
            <person name="De Luna E."/>
            <person name="Martienssen R.A."/>
            <person name="Minamino N."/>
            <person name="Mizutani M."/>
            <person name="Mizutani M."/>
            <person name="Mochizuki N."/>
            <person name="Monte I."/>
            <person name="Mosher R."/>
            <person name="Nagasaki H."/>
            <person name="Nakagami H."/>
            <person name="Naramoto S."/>
            <person name="Nishitani K."/>
            <person name="Ohtani M."/>
            <person name="Okamoto T."/>
            <person name="Okumura M."/>
            <person name="Phillips J."/>
            <person name="Pollak B."/>
            <person name="Reinders A."/>
            <person name="Rovekamp M."/>
            <person name="Sano R."/>
            <person name="Sawa S."/>
            <person name="Schmid M.W."/>
            <person name="Shirakawa M."/>
            <person name="Solano R."/>
            <person name="Spunde A."/>
            <person name="Suetsugu N."/>
            <person name="Sugano S."/>
            <person name="Sugiyama A."/>
            <person name="Sun R."/>
            <person name="Suzuki Y."/>
            <person name="Takenaka M."/>
            <person name="Takezawa D."/>
            <person name="Tomogane H."/>
            <person name="Tsuzuki M."/>
            <person name="Ueda T."/>
            <person name="Umeda M."/>
            <person name="Ward J.M."/>
            <person name="Watanabe Y."/>
            <person name="Yazaki K."/>
            <person name="Yokoyama R."/>
            <person name="Yoshitake Y."/>
            <person name="Yotsui I."/>
            <person name="Zachgo S."/>
            <person name="Schmutz J."/>
        </authorList>
    </citation>
    <scope>NUCLEOTIDE SEQUENCE [LARGE SCALE GENOMIC DNA]</scope>
    <source>
        <strain evidence="8">Tak-1</strain>
    </source>
</reference>
<dbReference type="InterPro" id="IPR001841">
    <property type="entry name" value="Znf_RING"/>
</dbReference>
<keyword evidence="1" id="KW-0479">Metal-binding</keyword>
<dbReference type="Gene3D" id="3.30.40.10">
    <property type="entry name" value="Zinc/RING finger domain, C3HC4 (zinc finger)"/>
    <property type="match status" value="1"/>
</dbReference>
<feature type="compositionally biased region" description="Basic and acidic residues" evidence="5">
    <location>
        <begin position="42"/>
        <end position="51"/>
    </location>
</feature>
<gene>
    <name evidence="7" type="ORF">MARPO_0046s0068</name>
</gene>
<dbReference type="SUPFAM" id="SSF57850">
    <property type="entry name" value="RING/U-box"/>
    <property type="match status" value="1"/>
</dbReference>
<evidence type="ECO:0000256" key="4">
    <source>
        <dbReference type="PROSITE-ProRule" id="PRU00175"/>
    </source>
</evidence>
<proteinExistence type="predicted"/>
<dbReference type="InterPro" id="IPR027370">
    <property type="entry name" value="Znf-RING_euk"/>
</dbReference>
<evidence type="ECO:0000313" key="8">
    <source>
        <dbReference type="Proteomes" id="UP000244005"/>
    </source>
</evidence>
<dbReference type="EMBL" id="KZ772718">
    <property type="protein sequence ID" value="PTQ39246.1"/>
    <property type="molecule type" value="Genomic_DNA"/>
</dbReference>
<protein>
    <recommendedName>
        <fullName evidence="6">RING-type domain-containing protein</fullName>
    </recommendedName>
</protein>
<dbReference type="InterPro" id="IPR013083">
    <property type="entry name" value="Znf_RING/FYVE/PHD"/>
</dbReference>
<sequence>MLMMMWSASSIRFSVKQIVAQTLVNDRAQFDRPGSYRHSRPHNAEHRTAEHAPRINRHEVYALFSKPYPPTCIAAMTSLCTSIASFCSYTAVQSVVSRSAPRGFSEDGLVLFNCQRSDLAAEIESNTCPICFELMKSPDYPPIVLSPCGHSFCAKVIPLSFLHCPPGSDGHVVEFTCFLLPSSHCLSLGGCSISVQLEQVIDQLHDELKEKVHIVIRVGSDGFTSHFRIDPVCARNVEPVII</sequence>
<dbReference type="Proteomes" id="UP000244005">
    <property type="component" value="Unassembled WGS sequence"/>
</dbReference>